<dbReference type="EMBL" id="BAABGY010000007">
    <property type="protein sequence ID" value="GAA4328228.1"/>
    <property type="molecule type" value="Genomic_DNA"/>
</dbReference>
<proteinExistence type="predicted"/>
<name>A0ABP8GQ16_9BACT</name>
<reference evidence="2" key="1">
    <citation type="journal article" date="2019" name="Int. J. Syst. Evol. Microbiol.">
        <title>The Global Catalogue of Microorganisms (GCM) 10K type strain sequencing project: providing services to taxonomists for standard genome sequencing and annotation.</title>
        <authorList>
            <consortium name="The Broad Institute Genomics Platform"/>
            <consortium name="The Broad Institute Genome Sequencing Center for Infectious Disease"/>
            <person name="Wu L."/>
            <person name="Ma J."/>
        </authorList>
    </citation>
    <scope>NUCLEOTIDE SEQUENCE [LARGE SCALE GENOMIC DNA]</scope>
    <source>
        <strain evidence="2">JCM 17919</strain>
    </source>
</reference>
<evidence type="ECO:0000313" key="2">
    <source>
        <dbReference type="Proteomes" id="UP001501725"/>
    </source>
</evidence>
<keyword evidence="2" id="KW-1185">Reference proteome</keyword>
<organism evidence="1 2">
    <name type="scientific">Flaviaesturariibacter amylovorans</name>
    <dbReference type="NCBI Taxonomy" id="1084520"/>
    <lineage>
        <taxon>Bacteria</taxon>
        <taxon>Pseudomonadati</taxon>
        <taxon>Bacteroidota</taxon>
        <taxon>Chitinophagia</taxon>
        <taxon>Chitinophagales</taxon>
        <taxon>Chitinophagaceae</taxon>
        <taxon>Flaviaestuariibacter</taxon>
    </lineage>
</organism>
<accession>A0ABP8GQ16</accession>
<comment type="caution">
    <text evidence="1">The sequence shown here is derived from an EMBL/GenBank/DDBJ whole genome shotgun (WGS) entry which is preliminary data.</text>
</comment>
<dbReference type="Proteomes" id="UP001501725">
    <property type="component" value="Unassembled WGS sequence"/>
</dbReference>
<dbReference type="RefSeq" id="WP_345255212.1">
    <property type="nucleotide sequence ID" value="NZ_BAABGY010000007.1"/>
</dbReference>
<sequence>MDAQNTNITQLDKANATLVALAAQVTTADRKAAMQELQIGSRQTVFIYLKGKGKDLDTAVGLIRVFRRRIEERERELAAA</sequence>
<gene>
    <name evidence="1" type="ORF">GCM10023184_17990</name>
</gene>
<evidence type="ECO:0000313" key="1">
    <source>
        <dbReference type="EMBL" id="GAA4328228.1"/>
    </source>
</evidence>
<protein>
    <submittedName>
        <fullName evidence="1">Uncharacterized protein</fullName>
    </submittedName>
</protein>